<dbReference type="Gene3D" id="3.90.190.10">
    <property type="entry name" value="Protein tyrosine phosphatase superfamily"/>
    <property type="match status" value="1"/>
</dbReference>
<keyword evidence="6" id="KW-1185">Reference proteome</keyword>
<comment type="caution">
    <text evidence="5">The sequence shown here is derived from an EMBL/GenBank/DDBJ whole genome shotgun (WGS) entry which is preliminary data.</text>
</comment>
<feature type="signal peptide" evidence="2">
    <location>
        <begin position="1"/>
        <end position="22"/>
    </location>
</feature>
<dbReference type="InterPro" id="IPR020422">
    <property type="entry name" value="TYR_PHOSPHATASE_DUAL_dom"/>
</dbReference>
<evidence type="ECO:0000313" key="5">
    <source>
        <dbReference type="EMBL" id="RZU47798.1"/>
    </source>
</evidence>
<dbReference type="PROSITE" id="PS51257">
    <property type="entry name" value="PROKAR_LIPOPROTEIN"/>
    <property type="match status" value="1"/>
</dbReference>
<proteinExistence type="predicted"/>
<organism evidence="5 6">
    <name type="scientific">Fluviicoccus keumensis</name>
    <dbReference type="NCBI Taxonomy" id="1435465"/>
    <lineage>
        <taxon>Bacteria</taxon>
        <taxon>Pseudomonadati</taxon>
        <taxon>Pseudomonadota</taxon>
        <taxon>Gammaproteobacteria</taxon>
        <taxon>Moraxellales</taxon>
        <taxon>Moraxellaceae</taxon>
        <taxon>Fluviicoccus</taxon>
    </lineage>
</organism>
<dbReference type="EMBL" id="SHKX01000010">
    <property type="protein sequence ID" value="RZU47798.1"/>
    <property type="molecule type" value="Genomic_DNA"/>
</dbReference>
<evidence type="ECO:0000259" key="4">
    <source>
        <dbReference type="PROSITE" id="PS50056"/>
    </source>
</evidence>
<dbReference type="InterPro" id="IPR029021">
    <property type="entry name" value="Prot-tyrosine_phosphatase-like"/>
</dbReference>
<dbReference type="InterPro" id="IPR055214">
    <property type="entry name" value="PTP-NADK"/>
</dbReference>
<dbReference type="PROSITE" id="PS00383">
    <property type="entry name" value="TYR_PHOSPHATASE_1"/>
    <property type="match status" value="1"/>
</dbReference>
<dbReference type="Pfam" id="PF22741">
    <property type="entry name" value="PTP-NADK"/>
    <property type="match status" value="1"/>
</dbReference>
<accession>A0A4Q7ZB42</accession>
<dbReference type="AlphaFoldDB" id="A0A4Q7ZB42"/>
<evidence type="ECO:0000256" key="2">
    <source>
        <dbReference type="SAM" id="SignalP"/>
    </source>
</evidence>
<dbReference type="GO" id="GO:0016787">
    <property type="term" value="F:hydrolase activity"/>
    <property type="evidence" value="ECO:0007669"/>
    <property type="project" value="UniProtKB-KW"/>
</dbReference>
<evidence type="ECO:0000256" key="1">
    <source>
        <dbReference type="ARBA" id="ARBA00022801"/>
    </source>
</evidence>
<dbReference type="InterPro" id="IPR000387">
    <property type="entry name" value="Tyr_Pase_dom"/>
</dbReference>
<gene>
    <name evidence="5" type="ORF">EV700_0765</name>
</gene>
<dbReference type="InterPro" id="IPR016130">
    <property type="entry name" value="Tyr_Pase_AS"/>
</dbReference>
<feature type="domain" description="Tyrosine specific protein phosphatases" evidence="4">
    <location>
        <begin position="112"/>
        <end position="171"/>
    </location>
</feature>
<name>A0A4Q7ZB42_9GAMM</name>
<dbReference type="SMART" id="SM00195">
    <property type="entry name" value="DSPc"/>
    <property type="match status" value="1"/>
</dbReference>
<feature type="domain" description="Tyrosine-protein phosphatase" evidence="3">
    <location>
        <begin position="44"/>
        <end position="191"/>
    </location>
</feature>
<evidence type="ECO:0000313" key="6">
    <source>
        <dbReference type="Proteomes" id="UP000292423"/>
    </source>
</evidence>
<evidence type="ECO:0000259" key="3">
    <source>
        <dbReference type="PROSITE" id="PS50054"/>
    </source>
</evidence>
<dbReference type="SUPFAM" id="SSF52799">
    <property type="entry name" value="(Phosphotyrosine protein) phosphatases II"/>
    <property type="match status" value="1"/>
</dbReference>
<dbReference type="PROSITE" id="PS50054">
    <property type="entry name" value="TYR_PHOSPHATASE_DUAL"/>
    <property type="match status" value="1"/>
</dbReference>
<dbReference type="PROSITE" id="PS50056">
    <property type="entry name" value="TYR_PHOSPHATASE_2"/>
    <property type="match status" value="1"/>
</dbReference>
<protein>
    <submittedName>
        <fullName evidence="5">Protein tyrosine/serine phosphatase</fullName>
    </submittedName>
</protein>
<dbReference type="PANTHER" id="PTHR23339">
    <property type="entry name" value="TYROSINE SPECIFIC PROTEIN PHOSPHATASE AND DUAL SPECIFICITY PROTEIN PHOSPHATASE"/>
    <property type="match status" value="1"/>
</dbReference>
<keyword evidence="1" id="KW-0378">Hydrolase</keyword>
<keyword evidence="2" id="KW-0732">Signal</keyword>
<sequence length="193" mass="21272">MRHLRDIGLTLAALTAAGCATAPPPLPRPATTHPCDTCLPGVINFAKVSPTLWRGAQPSREGFQALEKAGVTTVINLRIGEDNSDEPLLAGTGLRYIQIPMKAWSPDAGQLKQFLQEVENVRRQGHGAVFVHCQQGRDRTGYSVAAYRMVMEGWTADQAIAEMFDFRFNRIWRGNPGFLRKLDTATLKPSADR</sequence>
<dbReference type="InterPro" id="IPR050561">
    <property type="entry name" value="PTP"/>
</dbReference>
<reference evidence="5 6" key="1">
    <citation type="submission" date="2019-02" db="EMBL/GenBank/DDBJ databases">
        <title>Genomic Encyclopedia of Type Strains, Phase IV (KMG-IV): sequencing the most valuable type-strain genomes for metagenomic binning, comparative biology and taxonomic classification.</title>
        <authorList>
            <person name="Goeker M."/>
        </authorList>
    </citation>
    <scope>NUCLEOTIDE SEQUENCE [LARGE SCALE GENOMIC DNA]</scope>
    <source>
        <strain evidence="5 6">DSM 105135</strain>
    </source>
</reference>
<dbReference type="Proteomes" id="UP000292423">
    <property type="component" value="Unassembled WGS sequence"/>
</dbReference>
<feature type="chain" id="PRO_5020894342" evidence="2">
    <location>
        <begin position="23"/>
        <end position="193"/>
    </location>
</feature>